<dbReference type="SUPFAM" id="SSF46689">
    <property type="entry name" value="Homeodomain-like"/>
    <property type="match status" value="2"/>
</dbReference>
<keyword evidence="5" id="KW-0489">Methyltransferase</keyword>
<dbReference type="EMBL" id="JGYS01000016">
    <property type="protein sequence ID" value="KFI52513.1"/>
    <property type="molecule type" value="Genomic_DNA"/>
</dbReference>
<accession>A0A087A163</accession>
<keyword evidence="3" id="KW-0804">Transcription</keyword>
<dbReference type="PANTHER" id="PTHR43280">
    <property type="entry name" value="ARAC-FAMILY TRANSCRIPTIONAL REGULATOR"/>
    <property type="match status" value="1"/>
</dbReference>
<dbReference type="InterPro" id="IPR018062">
    <property type="entry name" value="HTH_AraC-typ_CS"/>
</dbReference>
<dbReference type="SMART" id="SM00342">
    <property type="entry name" value="HTH_ARAC"/>
    <property type="match status" value="1"/>
</dbReference>
<proteinExistence type="predicted"/>
<dbReference type="InterPro" id="IPR020449">
    <property type="entry name" value="Tscrpt_reg_AraC-type_HTH"/>
</dbReference>
<dbReference type="InterPro" id="IPR018060">
    <property type="entry name" value="HTH_AraC"/>
</dbReference>
<evidence type="ECO:0000313" key="5">
    <source>
        <dbReference type="EMBL" id="KFI52513.1"/>
    </source>
</evidence>
<dbReference type="PROSITE" id="PS01124">
    <property type="entry name" value="HTH_ARAC_FAMILY_2"/>
    <property type="match status" value="1"/>
</dbReference>
<dbReference type="EC" id="2.1.1.-" evidence="5"/>
<dbReference type="Proteomes" id="UP000029072">
    <property type="component" value="Unassembled WGS sequence"/>
</dbReference>
<protein>
    <submittedName>
        <fullName evidence="5">AraC family transcriptional regulator</fullName>
        <ecNumber evidence="5">2.1.1.-</ecNumber>
    </submittedName>
</protein>
<keyword evidence="5" id="KW-0808">Transferase</keyword>
<dbReference type="Pfam" id="PF12833">
    <property type="entry name" value="HTH_18"/>
    <property type="match status" value="1"/>
</dbReference>
<name>A0A087A163_9BIFI</name>
<evidence type="ECO:0000256" key="2">
    <source>
        <dbReference type="ARBA" id="ARBA00023125"/>
    </source>
</evidence>
<evidence type="ECO:0000256" key="1">
    <source>
        <dbReference type="ARBA" id="ARBA00023015"/>
    </source>
</evidence>
<dbReference type="PROSITE" id="PS00041">
    <property type="entry name" value="HTH_ARAC_FAMILY_1"/>
    <property type="match status" value="1"/>
</dbReference>
<reference evidence="5 6" key="1">
    <citation type="submission" date="2014-03" db="EMBL/GenBank/DDBJ databases">
        <title>Genomics of Bifidobacteria.</title>
        <authorList>
            <person name="Ventura M."/>
            <person name="Milani C."/>
            <person name="Lugli G.A."/>
        </authorList>
    </citation>
    <scope>NUCLEOTIDE SEQUENCE [LARGE SCALE GENOMIC DNA]</scope>
    <source>
        <strain evidence="5 6">DSM 23973</strain>
    </source>
</reference>
<gene>
    <name evidence="5" type="ORF">BCAL_1846</name>
</gene>
<dbReference type="GO" id="GO:0043565">
    <property type="term" value="F:sequence-specific DNA binding"/>
    <property type="evidence" value="ECO:0007669"/>
    <property type="project" value="InterPro"/>
</dbReference>
<dbReference type="AlphaFoldDB" id="A0A087A163"/>
<comment type="caution">
    <text evidence="5">The sequence shown here is derived from an EMBL/GenBank/DDBJ whole genome shotgun (WGS) entry which is preliminary data.</text>
</comment>
<evidence type="ECO:0000256" key="3">
    <source>
        <dbReference type="ARBA" id="ARBA00023163"/>
    </source>
</evidence>
<keyword evidence="1" id="KW-0805">Transcription regulation</keyword>
<dbReference type="GO" id="GO:0032259">
    <property type="term" value="P:methylation"/>
    <property type="evidence" value="ECO:0007669"/>
    <property type="project" value="UniProtKB-KW"/>
</dbReference>
<dbReference type="OrthoDB" id="3236009at2"/>
<dbReference type="InterPro" id="IPR009057">
    <property type="entry name" value="Homeodomain-like_sf"/>
</dbReference>
<feature type="domain" description="HTH araC/xylS-type" evidence="4">
    <location>
        <begin position="1"/>
        <end position="97"/>
    </location>
</feature>
<evidence type="ECO:0000313" key="6">
    <source>
        <dbReference type="Proteomes" id="UP000029072"/>
    </source>
</evidence>
<organism evidence="5 6">
    <name type="scientific">Bifidobacterium callitrichos DSM 23973</name>
    <dbReference type="NCBI Taxonomy" id="1437609"/>
    <lineage>
        <taxon>Bacteria</taxon>
        <taxon>Bacillati</taxon>
        <taxon>Actinomycetota</taxon>
        <taxon>Actinomycetes</taxon>
        <taxon>Bifidobacteriales</taxon>
        <taxon>Bifidobacteriaceae</taxon>
        <taxon>Bifidobacterium</taxon>
    </lineage>
</organism>
<dbReference type="PRINTS" id="PR00032">
    <property type="entry name" value="HTHARAC"/>
</dbReference>
<dbReference type="GO" id="GO:0008168">
    <property type="term" value="F:methyltransferase activity"/>
    <property type="evidence" value="ECO:0007669"/>
    <property type="project" value="UniProtKB-KW"/>
</dbReference>
<dbReference type="eggNOG" id="COG2207">
    <property type="taxonomic scope" value="Bacteria"/>
</dbReference>
<keyword evidence="2" id="KW-0238">DNA-binding</keyword>
<dbReference type="Gene3D" id="1.10.10.60">
    <property type="entry name" value="Homeodomain-like"/>
    <property type="match status" value="2"/>
</dbReference>
<dbReference type="PANTHER" id="PTHR43280:SF2">
    <property type="entry name" value="HTH-TYPE TRANSCRIPTIONAL REGULATOR EXSA"/>
    <property type="match status" value="1"/>
</dbReference>
<dbReference type="RefSeq" id="WP_043164389.1">
    <property type="nucleotide sequence ID" value="NZ_JDUV01000002.1"/>
</dbReference>
<dbReference type="GO" id="GO:0003700">
    <property type="term" value="F:DNA-binding transcription factor activity"/>
    <property type="evidence" value="ECO:0007669"/>
    <property type="project" value="InterPro"/>
</dbReference>
<dbReference type="STRING" id="1437609.BCAL_1846"/>
<evidence type="ECO:0000259" key="4">
    <source>
        <dbReference type="PROSITE" id="PS01124"/>
    </source>
</evidence>
<sequence>MTGLVQRQFAEPLSLDDIAAAGSVGRSRCCALFRRYVGRTPNEYLTDRRLEEAKRLLDGTNGSVAEIARTCGFSSSSYFIGVFRRRTGLTPKAYRTR</sequence>